<gene>
    <name evidence="13" type="ORF">A2871_00045</name>
</gene>
<dbReference type="AlphaFoldDB" id="A0A1F5IS96"/>
<dbReference type="EC" id="1.1.1.3" evidence="4"/>
<dbReference type="Gene3D" id="3.30.360.10">
    <property type="entry name" value="Dihydrodipicolinate Reductase, domain 2"/>
    <property type="match status" value="1"/>
</dbReference>
<comment type="pathway">
    <text evidence="1">Amino-acid biosynthesis; L-threonine biosynthesis; L-threonine from L-aspartate: step 3/5.</text>
</comment>
<dbReference type="UniPathway" id="UPA00050">
    <property type="reaction ID" value="UER00063"/>
</dbReference>
<dbReference type="SUPFAM" id="SSF55347">
    <property type="entry name" value="Glyceraldehyde-3-phosphate dehydrogenase-like, C-terminal domain"/>
    <property type="match status" value="1"/>
</dbReference>
<protein>
    <recommendedName>
        <fullName evidence="5">Homoserine dehydrogenase</fullName>
        <ecNumber evidence="4">1.1.1.3</ecNumber>
    </recommendedName>
</protein>
<feature type="domain" description="ACT" evidence="12">
    <location>
        <begin position="346"/>
        <end position="423"/>
    </location>
</feature>
<dbReference type="SUPFAM" id="SSF55021">
    <property type="entry name" value="ACT-like"/>
    <property type="match status" value="1"/>
</dbReference>
<dbReference type="PANTHER" id="PTHR43331">
    <property type="entry name" value="HOMOSERINE DEHYDROGENASE"/>
    <property type="match status" value="1"/>
</dbReference>
<proteinExistence type="inferred from homology"/>
<organism evidence="13 14">
    <name type="scientific">Candidatus Daviesbacteria bacterium RIFCSPHIGHO2_01_FULL_41_23</name>
    <dbReference type="NCBI Taxonomy" id="1797764"/>
    <lineage>
        <taxon>Bacteria</taxon>
        <taxon>Candidatus Daviesiibacteriota</taxon>
    </lineage>
</organism>
<dbReference type="PIRSF" id="PIRSF000098">
    <property type="entry name" value="Homoser_dehydrog"/>
    <property type="match status" value="1"/>
</dbReference>
<comment type="caution">
    <text evidence="13">The sequence shown here is derived from an EMBL/GenBank/DDBJ whole genome shotgun (WGS) entry which is preliminary data.</text>
</comment>
<evidence type="ECO:0000256" key="4">
    <source>
        <dbReference type="ARBA" id="ARBA00013213"/>
    </source>
</evidence>
<feature type="active site" description="Proton donor" evidence="10">
    <location>
        <position position="202"/>
    </location>
</feature>
<evidence type="ECO:0000256" key="5">
    <source>
        <dbReference type="ARBA" id="ARBA00013376"/>
    </source>
</evidence>
<dbReference type="Gene3D" id="3.30.70.260">
    <property type="match status" value="1"/>
</dbReference>
<evidence type="ECO:0000313" key="14">
    <source>
        <dbReference type="Proteomes" id="UP000176336"/>
    </source>
</evidence>
<keyword evidence="7" id="KW-0791">Threonine biosynthesis</keyword>
<dbReference type="InterPro" id="IPR045865">
    <property type="entry name" value="ACT-like_dom_sf"/>
</dbReference>
<reference evidence="13 14" key="1">
    <citation type="journal article" date="2016" name="Nat. Commun.">
        <title>Thousands of microbial genomes shed light on interconnected biogeochemical processes in an aquifer system.</title>
        <authorList>
            <person name="Anantharaman K."/>
            <person name="Brown C.T."/>
            <person name="Hug L.A."/>
            <person name="Sharon I."/>
            <person name="Castelle C.J."/>
            <person name="Probst A.J."/>
            <person name="Thomas B.C."/>
            <person name="Singh A."/>
            <person name="Wilkins M.J."/>
            <person name="Karaoz U."/>
            <person name="Brodie E.L."/>
            <person name="Williams K.H."/>
            <person name="Hubbard S.S."/>
            <person name="Banfield J.F."/>
        </authorList>
    </citation>
    <scope>NUCLEOTIDE SEQUENCE [LARGE SCALE GENOMIC DNA]</scope>
</reference>
<comment type="pathway">
    <text evidence="2">Amino-acid biosynthesis; L-methionine biosynthesis via de novo pathway; L-homoserine from L-aspartate: step 3/3.</text>
</comment>
<dbReference type="PROSITE" id="PS51671">
    <property type="entry name" value="ACT"/>
    <property type="match status" value="1"/>
</dbReference>
<evidence type="ECO:0000313" key="13">
    <source>
        <dbReference type="EMBL" id="OGE19235.1"/>
    </source>
</evidence>
<comment type="similarity">
    <text evidence="3">Belongs to the homoserine dehydrogenase family.</text>
</comment>
<dbReference type="PANTHER" id="PTHR43331:SF1">
    <property type="entry name" value="HOMOSERINE DEHYDROGENASE"/>
    <property type="match status" value="1"/>
</dbReference>
<sequence>MNSLENRPVNVGLIGFGNIGTGVVRWFQDGGGEPFNLRLKRVAVRDLTKPRALQFSPLTDDPADILRDSSIDIVVELMGGVDNPRRIALDAIDSGKNVVTANKALLALHMKEIFDAARSRQVSLGFEASVAGGIQVINTFGRLRGERINKLMGIINGTTNYMLTRMAEEGLAFGTALKGAQEAGFAEANHILDTGGSDAQGKLAVLAALAFNAQIDVNKIPCRGITEITPIDMDFAKENGYVVKLLAMASKEGEAVTMQVTPALLKKEHPLASVRNEFNMIYIEGELAGPQTFYGRGAGEKPTSSAVISDILDVAEHIRNGTTTRLPRLDSKIDYADPDNLRQAGYIRVNLLDKPGSIAEVTRIIADKNLNIEDSIQRKKFGEKIRGSMYIPDIITFARAAQTDIKQALEGIANSDRIWGEPFFLPFVD</sequence>
<evidence type="ECO:0000256" key="2">
    <source>
        <dbReference type="ARBA" id="ARBA00005062"/>
    </source>
</evidence>
<name>A0A1F5IS96_9BACT</name>
<keyword evidence="9" id="KW-0486">Methionine biosynthesis</keyword>
<dbReference type="GO" id="GO:0004412">
    <property type="term" value="F:homoserine dehydrogenase activity"/>
    <property type="evidence" value="ECO:0007669"/>
    <property type="project" value="UniProtKB-EC"/>
</dbReference>
<dbReference type="Pfam" id="PF01842">
    <property type="entry name" value="ACT"/>
    <property type="match status" value="1"/>
</dbReference>
<dbReference type="NCBIfam" id="NF004976">
    <property type="entry name" value="PRK06349.1"/>
    <property type="match status" value="1"/>
</dbReference>
<evidence type="ECO:0000256" key="8">
    <source>
        <dbReference type="ARBA" id="ARBA00023002"/>
    </source>
</evidence>
<dbReference type="Pfam" id="PF00742">
    <property type="entry name" value="Homoserine_dh"/>
    <property type="match status" value="1"/>
</dbReference>
<dbReference type="Pfam" id="PF03447">
    <property type="entry name" value="NAD_binding_3"/>
    <property type="match status" value="1"/>
</dbReference>
<dbReference type="GO" id="GO:0009086">
    <property type="term" value="P:methionine biosynthetic process"/>
    <property type="evidence" value="ECO:0007669"/>
    <property type="project" value="UniProtKB-KW"/>
</dbReference>
<dbReference type="InterPro" id="IPR002912">
    <property type="entry name" value="ACT_dom"/>
</dbReference>
<dbReference type="Proteomes" id="UP000176336">
    <property type="component" value="Unassembled WGS sequence"/>
</dbReference>
<feature type="binding site" evidence="11">
    <location>
        <position position="103"/>
    </location>
    <ligand>
        <name>NADPH</name>
        <dbReference type="ChEBI" id="CHEBI:57783"/>
    </ligand>
</feature>
<evidence type="ECO:0000256" key="11">
    <source>
        <dbReference type="PIRSR" id="PIRSR000098-2"/>
    </source>
</evidence>
<evidence type="ECO:0000256" key="1">
    <source>
        <dbReference type="ARBA" id="ARBA00005056"/>
    </source>
</evidence>
<dbReference type="Gene3D" id="3.40.50.720">
    <property type="entry name" value="NAD(P)-binding Rossmann-like Domain"/>
    <property type="match status" value="1"/>
</dbReference>
<dbReference type="GO" id="GO:0009088">
    <property type="term" value="P:threonine biosynthetic process"/>
    <property type="evidence" value="ECO:0007669"/>
    <property type="project" value="UniProtKB-UniPathway"/>
</dbReference>
<keyword evidence="8" id="KW-0560">Oxidoreductase</keyword>
<evidence type="ECO:0000256" key="9">
    <source>
        <dbReference type="ARBA" id="ARBA00023167"/>
    </source>
</evidence>
<dbReference type="InterPro" id="IPR036291">
    <property type="entry name" value="NAD(P)-bd_dom_sf"/>
</dbReference>
<evidence type="ECO:0000256" key="7">
    <source>
        <dbReference type="ARBA" id="ARBA00022697"/>
    </source>
</evidence>
<keyword evidence="11" id="KW-0521">NADP</keyword>
<dbReference type="InterPro" id="IPR001342">
    <property type="entry name" value="HDH_cat"/>
</dbReference>
<dbReference type="InterPro" id="IPR005106">
    <property type="entry name" value="Asp/hSer_DH_NAD-bd"/>
</dbReference>
<dbReference type="EMBL" id="MFCR01000003">
    <property type="protein sequence ID" value="OGE19235.1"/>
    <property type="molecule type" value="Genomic_DNA"/>
</dbReference>
<dbReference type="SUPFAM" id="SSF51735">
    <property type="entry name" value="NAD(P)-binding Rossmann-fold domains"/>
    <property type="match status" value="1"/>
</dbReference>
<dbReference type="FunFam" id="3.30.360.10:FF:000005">
    <property type="entry name" value="Homoserine dehydrogenase"/>
    <property type="match status" value="1"/>
</dbReference>
<evidence type="ECO:0000256" key="10">
    <source>
        <dbReference type="PIRSR" id="PIRSR000098-1"/>
    </source>
</evidence>
<evidence type="ECO:0000256" key="6">
    <source>
        <dbReference type="ARBA" id="ARBA00022605"/>
    </source>
</evidence>
<feature type="binding site" evidence="11">
    <location>
        <begin position="14"/>
        <end position="21"/>
    </location>
    <ligand>
        <name>NADP(+)</name>
        <dbReference type="ChEBI" id="CHEBI:58349"/>
    </ligand>
</feature>
<feature type="binding site" evidence="11">
    <location>
        <position position="187"/>
    </location>
    <ligand>
        <name>L-homoserine</name>
        <dbReference type="ChEBI" id="CHEBI:57476"/>
    </ligand>
</feature>
<dbReference type="InterPro" id="IPR016204">
    <property type="entry name" value="HDH"/>
</dbReference>
<dbReference type="UniPathway" id="UPA00051">
    <property type="reaction ID" value="UER00465"/>
</dbReference>
<dbReference type="GO" id="GO:0050661">
    <property type="term" value="F:NADP binding"/>
    <property type="evidence" value="ECO:0007669"/>
    <property type="project" value="InterPro"/>
</dbReference>
<evidence type="ECO:0000259" key="12">
    <source>
        <dbReference type="PROSITE" id="PS51671"/>
    </source>
</evidence>
<keyword evidence="6" id="KW-0028">Amino-acid biosynthesis</keyword>
<accession>A0A1F5IS96</accession>
<evidence type="ECO:0000256" key="3">
    <source>
        <dbReference type="ARBA" id="ARBA00006753"/>
    </source>
</evidence>